<comment type="caution">
    <text evidence="2">The sequence shown here is derived from an EMBL/GenBank/DDBJ whole genome shotgun (WGS) entry which is preliminary data.</text>
</comment>
<dbReference type="AlphaFoldDB" id="A0A5D3DXI6"/>
<gene>
    <name evidence="2" type="ORF">E5676_scaffold600G00400</name>
</gene>
<reference evidence="2 3" key="1">
    <citation type="submission" date="2019-08" db="EMBL/GenBank/DDBJ databases">
        <title>Draft genome sequences of two oriental melons (Cucumis melo L. var makuwa).</title>
        <authorList>
            <person name="Kwon S.-Y."/>
        </authorList>
    </citation>
    <scope>NUCLEOTIDE SEQUENCE [LARGE SCALE GENOMIC DNA]</scope>
    <source>
        <strain evidence="3">cv. Chang Bougi</strain>
        <tissue evidence="2">Leaf</tissue>
    </source>
</reference>
<dbReference type="EMBL" id="SSTD01002133">
    <property type="protein sequence ID" value="TYK28244.1"/>
    <property type="molecule type" value="Genomic_DNA"/>
</dbReference>
<name>A0A5D3DXI6_CUCMM</name>
<organism evidence="2 3">
    <name type="scientific">Cucumis melo var. makuwa</name>
    <name type="common">Oriental melon</name>
    <dbReference type="NCBI Taxonomy" id="1194695"/>
    <lineage>
        <taxon>Eukaryota</taxon>
        <taxon>Viridiplantae</taxon>
        <taxon>Streptophyta</taxon>
        <taxon>Embryophyta</taxon>
        <taxon>Tracheophyta</taxon>
        <taxon>Spermatophyta</taxon>
        <taxon>Magnoliopsida</taxon>
        <taxon>eudicotyledons</taxon>
        <taxon>Gunneridae</taxon>
        <taxon>Pentapetalae</taxon>
        <taxon>rosids</taxon>
        <taxon>fabids</taxon>
        <taxon>Cucurbitales</taxon>
        <taxon>Cucurbitaceae</taxon>
        <taxon>Benincaseae</taxon>
        <taxon>Cucumis</taxon>
    </lineage>
</organism>
<dbReference type="Proteomes" id="UP000321947">
    <property type="component" value="Unassembled WGS sequence"/>
</dbReference>
<feature type="region of interest" description="Disordered" evidence="1">
    <location>
        <begin position="149"/>
        <end position="179"/>
    </location>
</feature>
<dbReference type="PANTHER" id="PTHR33437">
    <property type="entry name" value="OS06G0361200 PROTEIN"/>
    <property type="match status" value="1"/>
</dbReference>
<proteinExistence type="predicted"/>
<evidence type="ECO:0000313" key="2">
    <source>
        <dbReference type="EMBL" id="TYK28244.1"/>
    </source>
</evidence>
<protein>
    <submittedName>
        <fullName evidence="2">Ty3-gypsy retrotransposon protein</fullName>
    </submittedName>
</protein>
<accession>A0A5D3DXI6</accession>
<dbReference type="PANTHER" id="PTHR33437:SF2">
    <property type="entry name" value="OS06G0361200 PROTEIN"/>
    <property type="match status" value="1"/>
</dbReference>
<sequence length="272" mass="30463">MMFLKLESWKKACIFKGASILKGVLEVGVLEESLVFLKLESWKKACIFKGVSIFEGVLENQSSNVAQSILKQLMESPKAGIVLKENPLYDNSDSASNKSKKEAHPDVMSVMMADITVEAAMAELERKVNFLMKVVEERDHVITTLREQMRTRETAKSSQTPVVKATDKGKNVVQENQPQQQSVSVASLSVQQLQDMITNSIRAQYGGPPQTSFMYSKPYTKRIDNLRMPLGYQPPKFQQFDGKGNPKQHVAHFVETCESAGSRGDQLVKQFV</sequence>
<evidence type="ECO:0000313" key="3">
    <source>
        <dbReference type="Proteomes" id="UP000321947"/>
    </source>
</evidence>
<evidence type="ECO:0000256" key="1">
    <source>
        <dbReference type="SAM" id="MobiDB-lite"/>
    </source>
</evidence>